<evidence type="ECO:0000313" key="4">
    <source>
        <dbReference type="Proteomes" id="UP000305948"/>
    </source>
</evidence>
<dbReference type="NCBIfam" id="TIGR00756">
    <property type="entry name" value="PPR"/>
    <property type="match status" value="1"/>
</dbReference>
<evidence type="ECO:0000256" key="2">
    <source>
        <dbReference type="PROSITE-ProRule" id="PRU00708"/>
    </source>
</evidence>
<keyword evidence="4" id="KW-1185">Reference proteome</keyword>
<dbReference type="EMBL" id="ML213504">
    <property type="protein sequence ID" value="TFK55699.1"/>
    <property type="molecule type" value="Genomic_DNA"/>
</dbReference>
<organism evidence="3 4">
    <name type="scientific">Heliocybe sulcata</name>
    <dbReference type="NCBI Taxonomy" id="5364"/>
    <lineage>
        <taxon>Eukaryota</taxon>
        <taxon>Fungi</taxon>
        <taxon>Dikarya</taxon>
        <taxon>Basidiomycota</taxon>
        <taxon>Agaricomycotina</taxon>
        <taxon>Agaricomycetes</taxon>
        <taxon>Gloeophyllales</taxon>
        <taxon>Gloeophyllaceae</taxon>
        <taxon>Heliocybe</taxon>
    </lineage>
</organism>
<feature type="repeat" description="PPR" evidence="2">
    <location>
        <begin position="40"/>
        <end position="74"/>
    </location>
</feature>
<name>A0A5C3NCY2_9AGAM</name>
<evidence type="ECO:0000256" key="1">
    <source>
        <dbReference type="ARBA" id="ARBA00022737"/>
    </source>
</evidence>
<protein>
    <recommendedName>
        <fullName evidence="5">Pentacotripeptide-repeat region of PRORP domain-containing protein</fullName>
    </recommendedName>
</protein>
<dbReference type="PROSITE" id="PS51375">
    <property type="entry name" value="PPR"/>
    <property type="match status" value="1"/>
</dbReference>
<dbReference type="InterPro" id="IPR002885">
    <property type="entry name" value="PPR_rpt"/>
</dbReference>
<dbReference type="PANTHER" id="PTHR47932:SF44">
    <property type="entry name" value="MIOREX COMPLEX COMPONENT 1"/>
    <property type="match status" value="1"/>
</dbReference>
<dbReference type="Proteomes" id="UP000305948">
    <property type="component" value="Unassembled WGS sequence"/>
</dbReference>
<keyword evidence="1" id="KW-0677">Repeat</keyword>
<dbReference type="AlphaFoldDB" id="A0A5C3NCY2"/>
<sequence length="520" mass="58626">MPKKLLSPPRLARRLQSLCAEGDIDGAVTMLKNMPLDTQTPFVWNTLMQECMRVGRYKLAYKLFTDMKRRGVQPTTKTYDTMLYGLSYIQNWDEWTLLLENAHYLYDNLMKHYELVKQVDPESKELEIDPLASYIRILASIGDYQKIWDIYRALDKDGPLAPNNIIYTAMFTALATRKAIRGQPDWTVPALNAAEARLLWTQMMSHLGGSSEFPADSHTVASVLRCLAYGRAADHLLGMDIAQNVLGLAKPGETPSVPKVALHAQSLGAVLALCNNMRAERTCIHFARQVMNKPRKFHDKSMVDRGHINQVLKAYASLAGSGDATASSEAMQLLDWLMREDLKSGGGAMWPNMQSFNFVLVACQHCKDWQRAIRVFEIMTGYHGPDFLQPSKLPTRRSSRHFYFPHATTMTFMGRCALATGDGVNIRQCLRIVRHMQLGRVIKSSGLSNPEEDSSASKAQLHRYHGPVIELATTVLDMLKALNQERGHKREDIADSWKTLEAEARRLMQGQIAAPLHSSY</sequence>
<gene>
    <name evidence="3" type="ORF">OE88DRAFT_1672547</name>
</gene>
<evidence type="ECO:0008006" key="5">
    <source>
        <dbReference type="Google" id="ProtNLM"/>
    </source>
</evidence>
<proteinExistence type="predicted"/>
<accession>A0A5C3NCY2</accession>
<dbReference type="Pfam" id="PF13041">
    <property type="entry name" value="PPR_2"/>
    <property type="match status" value="1"/>
</dbReference>
<evidence type="ECO:0000313" key="3">
    <source>
        <dbReference type="EMBL" id="TFK55699.1"/>
    </source>
</evidence>
<dbReference type="Gene3D" id="1.25.40.10">
    <property type="entry name" value="Tetratricopeptide repeat domain"/>
    <property type="match status" value="2"/>
</dbReference>
<dbReference type="OrthoDB" id="185373at2759"/>
<dbReference type="STRING" id="5364.A0A5C3NCY2"/>
<dbReference type="PANTHER" id="PTHR47932">
    <property type="entry name" value="ATPASE EXPRESSION PROTEIN 3"/>
    <property type="match status" value="1"/>
</dbReference>
<dbReference type="InterPro" id="IPR011990">
    <property type="entry name" value="TPR-like_helical_dom_sf"/>
</dbReference>
<reference evidence="3 4" key="1">
    <citation type="journal article" date="2019" name="Nat. Ecol. Evol.">
        <title>Megaphylogeny resolves global patterns of mushroom evolution.</title>
        <authorList>
            <person name="Varga T."/>
            <person name="Krizsan K."/>
            <person name="Foldi C."/>
            <person name="Dima B."/>
            <person name="Sanchez-Garcia M."/>
            <person name="Sanchez-Ramirez S."/>
            <person name="Szollosi G.J."/>
            <person name="Szarkandi J.G."/>
            <person name="Papp V."/>
            <person name="Albert L."/>
            <person name="Andreopoulos W."/>
            <person name="Angelini C."/>
            <person name="Antonin V."/>
            <person name="Barry K.W."/>
            <person name="Bougher N.L."/>
            <person name="Buchanan P."/>
            <person name="Buyck B."/>
            <person name="Bense V."/>
            <person name="Catcheside P."/>
            <person name="Chovatia M."/>
            <person name="Cooper J."/>
            <person name="Damon W."/>
            <person name="Desjardin D."/>
            <person name="Finy P."/>
            <person name="Geml J."/>
            <person name="Haridas S."/>
            <person name="Hughes K."/>
            <person name="Justo A."/>
            <person name="Karasinski D."/>
            <person name="Kautmanova I."/>
            <person name="Kiss B."/>
            <person name="Kocsube S."/>
            <person name="Kotiranta H."/>
            <person name="LaButti K.M."/>
            <person name="Lechner B.E."/>
            <person name="Liimatainen K."/>
            <person name="Lipzen A."/>
            <person name="Lukacs Z."/>
            <person name="Mihaltcheva S."/>
            <person name="Morgado L.N."/>
            <person name="Niskanen T."/>
            <person name="Noordeloos M.E."/>
            <person name="Ohm R.A."/>
            <person name="Ortiz-Santana B."/>
            <person name="Ovrebo C."/>
            <person name="Racz N."/>
            <person name="Riley R."/>
            <person name="Savchenko A."/>
            <person name="Shiryaev A."/>
            <person name="Soop K."/>
            <person name="Spirin V."/>
            <person name="Szebenyi C."/>
            <person name="Tomsovsky M."/>
            <person name="Tulloss R.E."/>
            <person name="Uehling J."/>
            <person name="Grigoriev I.V."/>
            <person name="Vagvolgyi C."/>
            <person name="Papp T."/>
            <person name="Martin F.M."/>
            <person name="Miettinen O."/>
            <person name="Hibbett D.S."/>
            <person name="Nagy L.G."/>
        </authorList>
    </citation>
    <scope>NUCLEOTIDE SEQUENCE [LARGE SCALE GENOMIC DNA]</scope>
    <source>
        <strain evidence="3 4">OMC1185</strain>
    </source>
</reference>